<comment type="catalytic activity">
    <reaction evidence="10 11">
        <text>2 5-aminolevulinate = porphobilinogen + 2 H2O + H(+)</text>
        <dbReference type="Rhea" id="RHEA:24064"/>
        <dbReference type="ChEBI" id="CHEBI:15377"/>
        <dbReference type="ChEBI" id="CHEBI:15378"/>
        <dbReference type="ChEBI" id="CHEBI:58126"/>
        <dbReference type="ChEBI" id="CHEBI:356416"/>
        <dbReference type="EC" id="4.2.1.24"/>
    </reaction>
</comment>
<evidence type="ECO:0000256" key="2">
    <source>
        <dbReference type="ARBA" id="ARBA00008055"/>
    </source>
</evidence>
<dbReference type="Gene3D" id="3.20.20.70">
    <property type="entry name" value="Aldolase class I"/>
    <property type="match status" value="1"/>
</dbReference>
<dbReference type="InterPro" id="IPR013785">
    <property type="entry name" value="Aldolase_TIM"/>
</dbReference>
<proteinExistence type="inferred from homology"/>
<dbReference type="SUPFAM" id="SSF51569">
    <property type="entry name" value="Aldolase"/>
    <property type="match status" value="1"/>
</dbReference>
<evidence type="ECO:0000256" key="11">
    <source>
        <dbReference type="RuleBase" id="RU000515"/>
    </source>
</evidence>
<evidence type="ECO:0000313" key="14">
    <source>
        <dbReference type="Proteomes" id="UP001158045"/>
    </source>
</evidence>
<evidence type="ECO:0000256" key="5">
    <source>
        <dbReference type="ARBA" id="ARBA00020771"/>
    </source>
</evidence>
<evidence type="ECO:0000256" key="3">
    <source>
        <dbReference type="ARBA" id="ARBA00011823"/>
    </source>
</evidence>
<comment type="similarity">
    <text evidence="2 12">Belongs to the ALAD family.</text>
</comment>
<dbReference type="InterPro" id="IPR030656">
    <property type="entry name" value="ALAD_AS"/>
</dbReference>
<evidence type="ECO:0000256" key="12">
    <source>
        <dbReference type="RuleBase" id="RU004161"/>
    </source>
</evidence>
<dbReference type="SMART" id="SM01004">
    <property type="entry name" value="ALAD"/>
    <property type="match status" value="1"/>
</dbReference>
<keyword evidence="14" id="KW-1185">Reference proteome</keyword>
<evidence type="ECO:0000256" key="7">
    <source>
        <dbReference type="ARBA" id="ARBA00023239"/>
    </source>
</evidence>
<sequence>MKRFRRYRIQDALRVSIRENTLKKEDLITPVFVIEGENVKTATEAMPELYRYSLDRLSEELETLRGLGLFKIILFGVPKVKDAVGSQAYAEDGIVQEAIRVIKKFDARFYVITDICLCQYTDHGHCGVIDLMGEVENDRSVELISQIALSHAKAGADMVAPSDMMDGRIAGIRNILDENGYNYLPIMAYSLKYCSNYYGPFRAIADSKPQFGSRDHYQMDYHNSRGAGDVAREDIAQGADLVMVKPAMIYLDIVSKIREAVNVPVVVYNVSGEYALLSQGIKSGMVNESIIYETMIGFKRAGADLIITYFSKELVEKWL</sequence>
<name>A0ABT6NGZ8_9FIRM</name>
<comment type="caution">
    <text evidence="13">The sequence shown here is derived from an EMBL/GenBank/DDBJ whole genome shotgun (WGS) entry which is preliminary data.</text>
</comment>
<dbReference type="EMBL" id="JARYZI010000015">
    <property type="protein sequence ID" value="MDH8679714.1"/>
    <property type="molecule type" value="Genomic_DNA"/>
</dbReference>
<dbReference type="PANTHER" id="PTHR11458">
    <property type="entry name" value="DELTA-AMINOLEVULINIC ACID DEHYDRATASE"/>
    <property type="match status" value="1"/>
</dbReference>
<accession>A0ABT6NGZ8</accession>
<gene>
    <name evidence="13" type="primary">hemB</name>
    <name evidence="13" type="ORF">QE109_16265</name>
</gene>
<dbReference type="PIRSF" id="PIRSF001415">
    <property type="entry name" value="Porphbilin_synth"/>
    <property type="match status" value="1"/>
</dbReference>
<evidence type="ECO:0000313" key="13">
    <source>
        <dbReference type="EMBL" id="MDH8679714.1"/>
    </source>
</evidence>
<dbReference type="InterPro" id="IPR001731">
    <property type="entry name" value="ALAD"/>
</dbReference>
<protein>
    <recommendedName>
        <fullName evidence="5 11">Delta-aminolevulinic acid dehydratase</fullName>
        <ecNumber evidence="4 11">4.2.1.24</ecNumber>
    </recommendedName>
</protein>
<comment type="subunit">
    <text evidence="3 11">Homooctamer.</text>
</comment>
<dbReference type="Proteomes" id="UP001158045">
    <property type="component" value="Unassembled WGS sequence"/>
</dbReference>
<keyword evidence="8 11" id="KW-0627">Porphyrin biosynthesis</keyword>
<evidence type="ECO:0000256" key="9">
    <source>
        <dbReference type="ARBA" id="ARBA00025628"/>
    </source>
</evidence>
<dbReference type="Pfam" id="PF00490">
    <property type="entry name" value="ALAD"/>
    <property type="match status" value="1"/>
</dbReference>
<evidence type="ECO:0000256" key="10">
    <source>
        <dbReference type="ARBA" id="ARBA00047651"/>
    </source>
</evidence>
<dbReference type="PRINTS" id="PR00144">
    <property type="entry name" value="DALDHYDRTASE"/>
</dbReference>
<evidence type="ECO:0000256" key="4">
    <source>
        <dbReference type="ARBA" id="ARBA00012053"/>
    </source>
</evidence>
<keyword evidence="6" id="KW-0350">Heme biosynthesis</keyword>
<comment type="function">
    <text evidence="9">Catalyzes an early step in the biosynthesis of tetrapyrroles. Binds two molecules of 5-aminolevulinate per subunit, each at a distinct site, and catalyzes their condensation to form porphobilinogen.</text>
</comment>
<dbReference type="PROSITE" id="PS00169">
    <property type="entry name" value="D_ALA_DEHYDRATASE"/>
    <property type="match status" value="1"/>
</dbReference>
<evidence type="ECO:0000256" key="1">
    <source>
        <dbReference type="ARBA" id="ARBA00004694"/>
    </source>
</evidence>
<comment type="pathway">
    <text evidence="1">Porphyrin-containing compound metabolism; protoporphyrin-IX biosynthesis; coproporphyrinogen-III from 5-aminolevulinate: step 1/4.</text>
</comment>
<organism evidence="13 14">
    <name type="scientific">Fusibacter bizertensis</name>
    <dbReference type="NCBI Taxonomy" id="1488331"/>
    <lineage>
        <taxon>Bacteria</taxon>
        <taxon>Bacillati</taxon>
        <taxon>Bacillota</taxon>
        <taxon>Clostridia</taxon>
        <taxon>Eubacteriales</taxon>
        <taxon>Eubacteriales Family XII. Incertae Sedis</taxon>
        <taxon>Fusibacter</taxon>
    </lineage>
</organism>
<dbReference type="PANTHER" id="PTHR11458:SF0">
    <property type="entry name" value="DELTA-AMINOLEVULINIC ACID DEHYDRATASE"/>
    <property type="match status" value="1"/>
</dbReference>
<dbReference type="EC" id="4.2.1.24" evidence="4 11"/>
<dbReference type="RefSeq" id="WP_281095609.1">
    <property type="nucleotide sequence ID" value="NZ_JARYZI010000015.1"/>
</dbReference>
<dbReference type="GO" id="GO:0004655">
    <property type="term" value="F:porphobilinogen synthase activity"/>
    <property type="evidence" value="ECO:0007669"/>
    <property type="project" value="UniProtKB-EC"/>
</dbReference>
<keyword evidence="7 11" id="KW-0456">Lyase</keyword>
<evidence type="ECO:0000256" key="8">
    <source>
        <dbReference type="ARBA" id="ARBA00023244"/>
    </source>
</evidence>
<reference evidence="13 14" key="1">
    <citation type="submission" date="2023-04" db="EMBL/GenBank/DDBJ databases">
        <title>Fusibacter bizertensis strain WBS, isolated from littoral bottom sediments of the Arctic seas - biochemical and genomic analysis.</title>
        <authorList>
            <person name="Brioukhanov A.L."/>
        </authorList>
    </citation>
    <scope>NUCLEOTIDE SEQUENCE [LARGE SCALE GENOMIC DNA]</scope>
    <source>
        <strain evidence="13 14">WBS</strain>
    </source>
</reference>
<dbReference type="NCBIfam" id="NF006762">
    <property type="entry name" value="PRK09283.1"/>
    <property type="match status" value="1"/>
</dbReference>
<evidence type="ECO:0000256" key="6">
    <source>
        <dbReference type="ARBA" id="ARBA00023133"/>
    </source>
</evidence>